<comment type="similarity">
    <text evidence="4 14">In the N-terminal section; belongs to the cytidine and deoxycytidylate deaminase family.</text>
</comment>
<keyword evidence="8 14" id="KW-0862">Zinc</keyword>
<dbReference type="Gene3D" id="3.40.140.10">
    <property type="entry name" value="Cytidine Deaminase, domain 2"/>
    <property type="match status" value="1"/>
</dbReference>
<dbReference type="PANTHER" id="PTHR38011">
    <property type="entry name" value="DIHYDROFOLATE REDUCTASE FAMILY PROTEIN (AFU_ORTHOLOGUE AFUA_8G06820)"/>
    <property type="match status" value="1"/>
</dbReference>
<keyword evidence="10 14" id="KW-0560">Oxidoreductase</keyword>
<keyword evidence="14 16" id="KW-0378">Hydrolase</keyword>
<dbReference type="EC" id="3.5.4.26" evidence="14"/>
<feature type="domain" description="CMP/dCMP-type deaminase" evidence="15">
    <location>
        <begin position="1"/>
        <end position="121"/>
    </location>
</feature>
<dbReference type="InterPro" id="IPR016193">
    <property type="entry name" value="Cytidine_deaminase-like"/>
</dbReference>
<keyword evidence="17" id="KW-1185">Reference proteome</keyword>
<dbReference type="InterPro" id="IPR016192">
    <property type="entry name" value="APOBEC/CMP_deaminase_Zn-bd"/>
</dbReference>
<keyword evidence="9 14" id="KW-0521">NADP</keyword>
<gene>
    <name evidence="16" type="primary">ribD</name>
    <name evidence="16" type="ORF">LC087_06605</name>
</gene>
<evidence type="ECO:0000256" key="10">
    <source>
        <dbReference type="ARBA" id="ARBA00023002"/>
    </source>
</evidence>
<evidence type="ECO:0000256" key="8">
    <source>
        <dbReference type="ARBA" id="ARBA00022833"/>
    </source>
</evidence>
<accession>A0ABY9JYF0</accession>
<dbReference type="Pfam" id="PF01872">
    <property type="entry name" value="RibD_C"/>
    <property type="match status" value="1"/>
</dbReference>
<evidence type="ECO:0000259" key="15">
    <source>
        <dbReference type="PROSITE" id="PS51747"/>
    </source>
</evidence>
<evidence type="ECO:0000256" key="3">
    <source>
        <dbReference type="ARBA" id="ARBA00004910"/>
    </source>
</evidence>
<dbReference type="PIRSF" id="PIRSF006769">
    <property type="entry name" value="RibD"/>
    <property type="match status" value="1"/>
</dbReference>
<dbReference type="PROSITE" id="PS00903">
    <property type="entry name" value="CYT_DCMP_DEAMINASES_1"/>
    <property type="match status" value="1"/>
</dbReference>
<dbReference type="InterPro" id="IPR002734">
    <property type="entry name" value="RibDG_C"/>
</dbReference>
<dbReference type="EC" id="1.1.1.193" evidence="14"/>
<sequence>MDERFMKFALEIAEQGRGQTGLNPLVGAVVVKDHKIVGFGAHLLFGEAHAEVHALKMAGEKANGATLYVTLEPCNHYGKTPPCCLAIVESKIKRVVVAMLDPNPIVCGKGVNILRENGIDVRTNVLEEEALKLNKHYVYFNQNKRPFITLKYASTLDGKIATRLGDSKWITGKEARLDSHSYRANHQAIMVGIGTVLQDDPLLTCREIESKGNPIRMIVDRHLRVPLDAQIITNKDAKTWILTTDHVNQEKVKELEKQGVAVHQLKKIDGEGILKYLAEMKIMSVFVEGGSSLLTIFYDQGLFNELVVYLAPKVIGGSDSLSAIQGKGIDKIKDAKSLRLVQSTIIGEDLKLVLTPK</sequence>
<comment type="pathway">
    <text evidence="3 14">Cofactor biosynthesis; riboflavin biosynthesis; 5-amino-6-(D-ribitylamino)uracil from GTP: step 3/4.</text>
</comment>
<comment type="pathway">
    <text evidence="2 14">Cofactor biosynthesis; riboflavin biosynthesis; 5-amino-6-(D-ribitylamino)uracil from GTP: step 2/4.</text>
</comment>
<comment type="catalytic activity">
    <reaction evidence="13 14">
        <text>2,5-diamino-6-hydroxy-4-(5-phosphoribosylamino)-pyrimidine + H2O + H(+) = 5-amino-6-(5-phospho-D-ribosylamino)uracil + NH4(+)</text>
        <dbReference type="Rhea" id="RHEA:21868"/>
        <dbReference type="ChEBI" id="CHEBI:15377"/>
        <dbReference type="ChEBI" id="CHEBI:15378"/>
        <dbReference type="ChEBI" id="CHEBI:28938"/>
        <dbReference type="ChEBI" id="CHEBI:58453"/>
        <dbReference type="ChEBI" id="CHEBI:58614"/>
        <dbReference type="EC" id="3.5.4.26"/>
    </reaction>
</comment>
<evidence type="ECO:0000256" key="4">
    <source>
        <dbReference type="ARBA" id="ARBA00005259"/>
    </source>
</evidence>
<dbReference type="Pfam" id="PF00383">
    <property type="entry name" value="dCMP_cyt_deam_1"/>
    <property type="match status" value="1"/>
</dbReference>
<evidence type="ECO:0000313" key="16">
    <source>
        <dbReference type="EMBL" id="WLR43793.1"/>
    </source>
</evidence>
<dbReference type="InterPro" id="IPR050765">
    <property type="entry name" value="Riboflavin_Biosynth_HTPR"/>
</dbReference>
<dbReference type="InterPro" id="IPR004794">
    <property type="entry name" value="Eubact_RibD"/>
</dbReference>
<keyword evidence="7 14" id="KW-0479">Metal-binding</keyword>
<evidence type="ECO:0000256" key="6">
    <source>
        <dbReference type="ARBA" id="ARBA00022619"/>
    </source>
</evidence>
<dbReference type="InterPro" id="IPR024072">
    <property type="entry name" value="DHFR-like_dom_sf"/>
</dbReference>
<comment type="similarity">
    <text evidence="5 14">In the C-terminal section; belongs to the HTP reductase family.</text>
</comment>
<dbReference type="PROSITE" id="PS51747">
    <property type="entry name" value="CYT_DCMP_DEAMINASES_2"/>
    <property type="match status" value="1"/>
</dbReference>
<dbReference type="NCBIfam" id="TIGR00326">
    <property type="entry name" value="eubact_ribD"/>
    <property type="match status" value="1"/>
</dbReference>
<evidence type="ECO:0000256" key="7">
    <source>
        <dbReference type="ARBA" id="ARBA00022723"/>
    </source>
</evidence>
<dbReference type="GO" id="GO:0008835">
    <property type="term" value="F:diaminohydroxyphosphoribosylaminopyrimidine deaminase activity"/>
    <property type="evidence" value="ECO:0007669"/>
    <property type="project" value="UniProtKB-EC"/>
</dbReference>
<dbReference type="SUPFAM" id="SSF53597">
    <property type="entry name" value="Dihydrofolate reductase-like"/>
    <property type="match status" value="1"/>
</dbReference>
<proteinExistence type="inferred from homology"/>
<evidence type="ECO:0000256" key="9">
    <source>
        <dbReference type="ARBA" id="ARBA00022857"/>
    </source>
</evidence>
<comment type="cofactor">
    <cofactor evidence="14">
        <name>Zn(2+)</name>
        <dbReference type="ChEBI" id="CHEBI:29105"/>
    </cofactor>
    <text evidence="14">Binds 1 zinc ion.</text>
</comment>
<dbReference type="CDD" id="cd01284">
    <property type="entry name" value="Riboflavin_deaminase-reductase"/>
    <property type="match status" value="1"/>
</dbReference>
<dbReference type="GO" id="GO:0008703">
    <property type="term" value="F:5-amino-6-(5-phosphoribosylamino)uracil reductase activity"/>
    <property type="evidence" value="ECO:0007669"/>
    <property type="project" value="UniProtKB-EC"/>
</dbReference>
<dbReference type="RefSeq" id="WP_226538609.1">
    <property type="nucleotide sequence ID" value="NZ_CP129013.1"/>
</dbReference>
<evidence type="ECO:0000256" key="12">
    <source>
        <dbReference type="ARBA" id="ARBA00049861"/>
    </source>
</evidence>
<dbReference type="SUPFAM" id="SSF53927">
    <property type="entry name" value="Cytidine deaminase-like"/>
    <property type="match status" value="1"/>
</dbReference>
<dbReference type="NCBIfam" id="TIGR00227">
    <property type="entry name" value="ribD_Cterm"/>
    <property type="match status" value="1"/>
</dbReference>
<dbReference type="EMBL" id="CP129013">
    <property type="protein sequence ID" value="WLR43793.1"/>
    <property type="molecule type" value="Genomic_DNA"/>
</dbReference>
<evidence type="ECO:0000313" key="17">
    <source>
        <dbReference type="Proteomes" id="UP001197974"/>
    </source>
</evidence>
<keyword evidence="6 14" id="KW-0686">Riboflavin biosynthesis</keyword>
<evidence type="ECO:0000256" key="11">
    <source>
        <dbReference type="ARBA" id="ARBA00023268"/>
    </source>
</evidence>
<protein>
    <recommendedName>
        <fullName evidence="14">Riboflavin biosynthesis protein RibD</fullName>
    </recommendedName>
    <domain>
        <recommendedName>
            <fullName evidence="14">Diaminohydroxyphosphoribosylaminopyrimidine deaminase</fullName>
            <shortName evidence="14">DRAP deaminase</shortName>
            <ecNumber evidence="14">3.5.4.26</ecNumber>
        </recommendedName>
        <alternativeName>
            <fullName evidence="14">Riboflavin-specific deaminase</fullName>
        </alternativeName>
    </domain>
    <domain>
        <recommendedName>
            <fullName evidence="14">5-amino-6-(5-phosphoribosylamino)uracil reductase</fullName>
            <ecNumber evidence="14">1.1.1.193</ecNumber>
        </recommendedName>
        <alternativeName>
            <fullName evidence="14">HTP reductase</fullName>
        </alternativeName>
    </domain>
</protein>
<reference evidence="16 17" key="1">
    <citation type="submission" date="2023-06" db="EMBL/GenBank/DDBJ databases">
        <title>Five Gram-positive bacteria isolated from mangrove sediments in Shenzhen, Guangdong, China.</title>
        <authorList>
            <person name="Yu S."/>
            <person name="Zheng W."/>
            <person name="Huang Y."/>
        </authorList>
    </citation>
    <scope>NUCLEOTIDE SEQUENCE [LARGE SCALE GENOMIC DNA]</scope>
    <source>
        <strain evidence="16 17">SaN35-3</strain>
    </source>
</reference>
<evidence type="ECO:0000256" key="2">
    <source>
        <dbReference type="ARBA" id="ARBA00004882"/>
    </source>
</evidence>
<organism evidence="16 17">
    <name type="scientific">Bacillus carboniphilus</name>
    <dbReference type="NCBI Taxonomy" id="86663"/>
    <lineage>
        <taxon>Bacteria</taxon>
        <taxon>Bacillati</taxon>
        <taxon>Bacillota</taxon>
        <taxon>Bacilli</taxon>
        <taxon>Bacillales</taxon>
        <taxon>Bacillaceae</taxon>
        <taxon>Bacillus</taxon>
    </lineage>
</organism>
<dbReference type="PANTHER" id="PTHR38011:SF7">
    <property type="entry name" value="2,5-DIAMINO-6-RIBOSYLAMINO-4(3H)-PYRIMIDINONE 5'-PHOSPHATE REDUCTASE"/>
    <property type="match status" value="1"/>
</dbReference>
<keyword evidence="11" id="KW-0511">Multifunctional enzyme</keyword>
<dbReference type="Proteomes" id="UP001197974">
    <property type="component" value="Chromosome"/>
</dbReference>
<dbReference type="InterPro" id="IPR002125">
    <property type="entry name" value="CMP_dCMP_dom"/>
</dbReference>
<dbReference type="InterPro" id="IPR011549">
    <property type="entry name" value="RibD_C"/>
</dbReference>
<evidence type="ECO:0000256" key="1">
    <source>
        <dbReference type="ARBA" id="ARBA00002151"/>
    </source>
</evidence>
<dbReference type="Gene3D" id="3.40.430.10">
    <property type="entry name" value="Dihydrofolate Reductase, subunit A"/>
    <property type="match status" value="1"/>
</dbReference>
<comment type="catalytic activity">
    <reaction evidence="12 14">
        <text>5-amino-6-(5-phospho-D-ribitylamino)uracil + NADP(+) = 5-amino-6-(5-phospho-D-ribosylamino)uracil + NADPH + H(+)</text>
        <dbReference type="Rhea" id="RHEA:17845"/>
        <dbReference type="ChEBI" id="CHEBI:15378"/>
        <dbReference type="ChEBI" id="CHEBI:57783"/>
        <dbReference type="ChEBI" id="CHEBI:58349"/>
        <dbReference type="ChEBI" id="CHEBI:58421"/>
        <dbReference type="ChEBI" id="CHEBI:58453"/>
        <dbReference type="EC" id="1.1.1.193"/>
    </reaction>
</comment>
<comment type="function">
    <text evidence="1 14">Converts 2,5-diamino-6-(ribosylamino)-4(3h)-pyrimidinone 5'-phosphate into 5-amino-6-(ribosylamino)-2,4(1h,3h)-pyrimidinedione 5'-phosphate.</text>
</comment>
<name>A0ABY9JYF0_9BACI</name>
<evidence type="ECO:0000256" key="14">
    <source>
        <dbReference type="PIRNR" id="PIRNR006769"/>
    </source>
</evidence>
<evidence type="ECO:0000256" key="5">
    <source>
        <dbReference type="ARBA" id="ARBA00007417"/>
    </source>
</evidence>
<evidence type="ECO:0000256" key="13">
    <source>
        <dbReference type="ARBA" id="ARBA00049886"/>
    </source>
</evidence>